<dbReference type="InterPro" id="IPR038608">
    <property type="entry name" value="Csm1/Pcs1_C_sf"/>
</dbReference>
<dbReference type="InterPro" id="IPR020981">
    <property type="entry name" value="Csm1/Pcs1_C"/>
</dbReference>
<evidence type="ECO:0000259" key="2">
    <source>
        <dbReference type="Pfam" id="PF12539"/>
    </source>
</evidence>
<dbReference type="OMA" id="GLWFDTS"/>
<dbReference type="HOGENOM" id="CLU_060768_0_0_1"/>
<dbReference type="GO" id="GO:0034506">
    <property type="term" value="C:chromosome, centromeric core domain"/>
    <property type="evidence" value="ECO:0007669"/>
    <property type="project" value="TreeGrafter"/>
</dbReference>
<evidence type="ECO:0000256" key="1">
    <source>
        <dbReference type="SAM" id="Coils"/>
    </source>
</evidence>
<dbReference type="eggNOG" id="ENOG502RZY3">
    <property type="taxonomic scope" value="Eukaryota"/>
</dbReference>
<dbReference type="AlphaFoldDB" id="M3K397"/>
<evidence type="ECO:0000313" key="4">
    <source>
        <dbReference type="Proteomes" id="UP000011777"/>
    </source>
</evidence>
<dbReference type="GO" id="GO:0045144">
    <property type="term" value="P:meiotic sister chromatid segregation"/>
    <property type="evidence" value="ECO:0007669"/>
    <property type="project" value="TreeGrafter"/>
</dbReference>
<dbReference type="Proteomes" id="UP000011777">
    <property type="component" value="Unassembled WGS sequence"/>
</dbReference>
<dbReference type="EMBL" id="AOGT01000785">
    <property type="protein sequence ID" value="EMG49204.1"/>
    <property type="molecule type" value="Genomic_DNA"/>
</dbReference>
<dbReference type="OrthoDB" id="2431049at2759"/>
<keyword evidence="4" id="KW-1185">Reference proteome</keyword>
<gene>
    <name evidence="3" type="ORF">G210_0111</name>
</gene>
<dbReference type="PANTHER" id="PTHR28006:SF1">
    <property type="entry name" value="MONOPOLIN COMPLEX SUBUNIT CSM1"/>
    <property type="match status" value="1"/>
</dbReference>
<dbReference type="GO" id="GO:0072686">
    <property type="term" value="C:mitotic spindle"/>
    <property type="evidence" value="ECO:0007669"/>
    <property type="project" value="TreeGrafter"/>
</dbReference>
<dbReference type="GO" id="GO:0033551">
    <property type="term" value="C:monopolin complex"/>
    <property type="evidence" value="ECO:0007669"/>
    <property type="project" value="InterPro"/>
</dbReference>
<keyword evidence="1" id="KW-0175">Coiled coil</keyword>
<organism evidence="3 4">
    <name type="scientific">Candida maltosa (strain Xu316)</name>
    <name type="common">Yeast</name>
    <dbReference type="NCBI Taxonomy" id="1245528"/>
    <lineage>
        <taxon>Eukaryota</taxon>
        <taxon>Fungi</taxon>
        <taxon>Dikarya</taxon>
        <taxon>Ascomycota</taxon>
        <taxon>Saccharomycotina</taxon>
        <taxon>Pichiomycetes</taxon>
        <taxon>Debaryomycetaceae</taxon>
        <taxon>Candida/Lodderomyces clade</taxon>
        <taxon>Candida</taxon>
    </lineage>
</organism>
<dbReference type="Pfam" id="PF12539">
    <property type="entry name" value="Csm1"/>
    <property type="match status" value="1"/>
</dbReference>
<protein>
    <recommendedName>
        <fullName evidence="2">Monopolin complex subunit Csm1/Pcs1 C-terminal domain-containing protein</fullName>
    </recommendedName>
</protein>
<feature type="coiled-coil region" evidence="1">
    <location>
        <begin position="50"/>
        <end position="84"/>
    </location>
</feature>
<dbReference type="PANTHER" id="PTHR28006">
    <property type="entry name" value="MONOPOLIN COMPLEX SUBUNIT CSM1"/>
    <property type="match status" value="1"/>
</dbReference>
<evidence type="ECO:0000313" key="3">
    <source>
        <dbReference type="EMBL" id="EMG49204.1"/>
    </source>
</evidence>
<accession>M3K397</accession>
<dbReference type="Gene3D" id="3.90.1150.80">
    <property type="match status" value="1"/>
</dbReference>
<dbReference type="GO" id="GO:0051315">
    <property type="term" value="P:attachment of mitotic spindle microtubules to kinetochore"/>
    <property type="evidence" value="ECO:0007669"/>
    <property type="project" value="TreeGrafter"/>
</dbReference>
<dbReference type="STRING" id="1245528.M3K397"/>
<feature type="domain" description="Monopolin complex subunit Csm1/Pcs1 C-terminal" evidence="2">
    <location>
        <begin position="115"/>
        <end position="208"/>
    </location>
</feature>
<dbReference type="CDD" id="cd23787">
    <property type="entry name" value="RWD_CSM1"/>
    <property type="match status" value="1"/>
</dbReference>
<sequence length="225" mass="25931">MAAKKKSTIVSQQEILNCDSEQLIDLINNSINTKQDELFSKYQAKVETLLEENHRLIESLQLELQEKNDKIESLSEQIMARQRESAMEFASPIRKRKTGRLNQDELAQEREHISFTLDMIELLTGVKVINFENNSTEYVFDIRQTSSTNQGLTMNYQLVLPSEKNPQISYVPTFLDALDGEEEEEIANAKALKKKLSDFLCENLTFPFDALAQFYAKVNKDLNKK</sequence>
<comment type="caution">
    <text evidence="3">The sequence shown here is derived from an EMBL/GenBank/DDBJ whole genome shotgun (WGS) entry which is preliminary data.</text>
</comment>
<reference evidence="3 4" key="1">
    <citation type="submission" date="2013-02" db="EMBL/GenBank/DDBJ databases">
        <title>Genome sequence of Candida maltosa Xu316, a potential industrial strain for xylitol and ethanol production.</title>
        <authorList>
            <person name="Yu J."/>
            <person name="Wang Q."/>
            <person name="Geng X."/>
            <person name="Bao W."/>
            <person name="He P."/>
            <person name="Cai J."/>
        </authorList>
    </citation>
    <scope>NUCLEOTIDE SEQUENCE [LARGE SCALE GENOMIC DNA]</scope>
    <source>
        <strain evidence="4">Xu316</strain>
    </source>
</reference>
<proteinExistence type="predicted"/>
<name>M3K397_CANMX</name>
<dbReference type="GO" id="GO:1990644">
    <property type="term" value="F:microtubule site clamp"/>
    <property type="evidence" value="ECO:0007669"/>
    <property type="project" value="TreeGrafter"/>
</dbReference>
<dbReference type="GO" id="GO:0005730">
    <property type="term" value="C:nucleolus"/>
    <property type="evidence" value="ECO:0007669"/>
    <property type="project" value="TreeGrafter"/>
</dbReference>
<dbReference type="InterPro" id="IPR040349">
    <property type="entry name" value="Csm1/Pcs1"/>
</dbReference>